<feature type="region of interest" description="Disordered" evidence="1">
    <location>
        <begin position="1"/>
        <end position="21"/>
    </location>
</feature>
<comment type="caution">
    <text evidence="3">The sequence shown here is derived from an EMBL/GenBank/DDBJ whole genome shotgun (WGS) entry which is preliminary data.</text>
</comment>
<name>A0A1M2VRK7_TRAPU</name>
<evidence type="ECO:0000259" key="2">
    <source>
        <dbReference type="Pfam" id="PF04377"/>
    </source>
</evidence>
<dbReference type="GO" id="GO:0004057">
    <property type="term" value="F:arginyl-tRNA--protein transferase activity"/>
    <property type="evidence" value="ECO:0007669"/>
    <property type="project" value="InterPro"/>
</dbReference>
<protein>
    <submittedName>
        <fullName evidence="3">Arginyl-tRNA--protein transferase 1</fullName>
    </submittedName>
</protein>
<feature type="compositionally biased region" description="Low complexity" evidence="1">
    <location>
        <begin position="8"/>
        <end position="18"/>
    </location>
</feature>
<evidence type="ECO:0000313" key="4">
    <source>
        <dbReference type="Proteomes" id="UP000184267"/>
    </source>
</evidence>
<feature type="domain" description="N-end rule aminoacyl transferase C-terminal" evidence="2">
    <location>
        <begin position="63"/>
        <end position="207"/>
    </location>
</feature>
<organism evidence="3 4">
    <name type="scientific">Trametes pubescens</name>
    <name type="common">White-rot fungus</name>
    <dbReference type="NCBI Taxonomy" id="154538"/>
    <lineage>
        <taxon>Eukaryota</taxon>
        <taxon>Fungi</taxon>
        <taxon>Dikarya</taxon>
        <taxon>Basidiomycota</taxon>
        <taxon>Agaricomycotina</taxon>
        <taxon>Agaricomycetes</taxon>
        <taxon>Polyporales</taxon>
        <taxon>Polyporaceae</taxon>
        <taxon>Trametes</taxon>
    </lineage>
</organism>
<reference evidence="3 4" key="1">
    <citation type="submission" date="2016-10" db="EMBL/GenBank/DDBJ databases">
        <title>Genome sequence of the basidiomycete white-rot fungus Trametes pubescens.</title>
        <authorList>
            <person name="Makela M.R."/>
            <person name="Granchi Z."/>
            <person name="Peng M."/>
            <person name="De Vries R.P."/>
            <person name="Grigoriev I."/>
            <person name="Riley R."/>
            <person name="Hilden K."/>
        </authorList>
    </citation>
    <scope>NUCLEOTIDE SEQUENCE [LARGE SCALE GENOMIC DNA]</scope>
    <source>
        <strain evidence="3 4">FBCC735</strain>
    </source>
</reference>
<evidence type="ECO:0000313" key="3">
    <source>
        <dbReference type="EMBL" id="OJT10223.1"/>
    </source>
</evidence>
<sequence>MDGGGNGSSTTTTATTSKGKGKATHVFKLTEDIHASEFSFLTDGETPAHEFEATLEPASYTEEKFALYNSYQKEIHHEAKDKLPSGFKRFLVQNSLVPQAIDYPSERPDNLPAKYGAYHQLYRLHGKLIAMGVIDILPSCVSSVYFMYEKEWEKFSLGKLSALREAALAREMHEAGVLDMKYLYMGFYIHSCPKMRYKGDYSPSYLVDPEDYTWAPLDKCRPLLNKYHYACFTHPERSLETPATSPDPTPELPLAVLQNAQHVVRIQRGQVVVAPIIDSAEWQRQQARETLLITLDGFGEKLSQEIIFDLSEL</sequence>
<dbReference type="AlphaFoldDB" id="A0A1M2VRK7"/>
<dbReference type="GO" id="GO:0005737">
    <property type="term" value="C:cytoplasm"/>
    <property type="evidence" value="ECO:0007669"/>
    <property type="project" value="TreeGrafter"/>
</dbReference>
<keyword evidence="4" id="KW-1185">Reference proteome</keyword>
<dbReference type="OrthoDB" id="74183at2759"/>
<dbReference type="STRING" id="154538.A0A1M2VRK7"/>
<dbReference type="Pfam" id="PF04377">
    <property type="entry name" value="ATE_C"/>
    <property type="match status" value="1"/>
</dbReference>
<dbReference type="OMA" id="DIHNDTE"/>
<dbReference type="EMBL" id="MNAD01000803">
    <property type="protein sequence ID" value="OJT10223.1"/>
    <property type="molecule type" value="Genomic_DNA"/>
</dbReference>
<dbReference type="PANTHER" id="PTHR21367:SF1">
    <property type="entry name" value="ARGINYL-TRNA--PROTEIN TRANSFERASE 1"/>
    <property type="match status" value="1"/>
</dbReference>
<accession>A0A1M2VRK7</accession>
<dbReference type="InterPro" id="IPR007472">
    <property type="entry name" value="N-end_Aminoacyl_Trfase_C"/>
</dbReference>
<evidence type="ECO:0000256" key="1">
    <source>
        <dbReference type="SAM" id="MobiDB-lite"/>
    </source>
</evidence>
<dbReference type="PANTHER" id="PTHR21367">
    <property type="entry name" value="ARGININE-TRNA-PROTEIN TRANSFERASE 1"/>
    <property type="match status" value="1"/>
</dbReference>
<proteinExistence type="predicted"/>
<dbReference type="Proteomes" id="UP000184267">
    <property type="component" value="Unassembled WGS sequence"/>
</dbReference>
<dbReference type="InterPro" id="IPR030700">
    <property type="entry name" value="N-end_Aminoacyl_Trfase"/>
</dbReference>
<keyword evidence="3" id="KW-0808">Transferase</keyword>
<gene>
    <name evidence="3" type="ORF">TRAPUB_13328</name>
</gene>